<evidence type="ECO:0000313" key="3">
    <source>
        <dbReference type="Proteomes" id="UP000229523"/>
    </source>
</evidence>
<evidence type="ECO:0000313" key="2">
    <source>
        <dbReference type="EMBL" id="RAI79079.1"/>
    </source>
</evidence>
<dbReference type="Proteomes" id="UP000229523">
    <property type="component" value="Unassembled WGS sequence"/>
</dbReference>
<feature type="transmembrane region" description="Helical" evidence="1">
    <location>
        <begin position="62"/>
        <end position="82"/>
    </location>
</feature>
<dbReference type="RefSeq" id="WP_099577201.1">
    <property type="nucleotide sequence ID" value="NZ_MJBI02000011.1"/>
</dbReference>
<feature type="transmembrane region" description="Helical" evidence="1">
    <location>
        <begin position="34"/>
        <end position="50"/>
    </location>
</feature>
<protein>
    <recommendedName>
        <fullName evidence="4">DUF3021 family protein</fullName>
    </recommendedName>
</protein>
<keyword evidence="1" id="KW-0472">Membrane</keyword>
<feature type="transmembrane region" description="Helical" evidence="1">
    <location>
        <begin position="5"/>
        <end position="22"/>
    </location>
</feature>
<proteinExistence type="predicted"/>
<comment type="caution">
    <text evidence="2">The sequence shown here is derived from an EMBL/GenBank/DDBJ whole genome shotgun (WGS) entry which is preliminary data.</text>
</comment>
<sequence>MNNKLFFYVYLFLVAFLSINVFKHISQGAPPADYLIYAIIALTFLGLINNDLIDLFYGKSSLIISTIFDIIIYIGIFILSIFAMKYAENTLDTILYFLFIIISVLMIVVTIVKYRRQNLNTKT</sequence>
<evidence type="ECO:0000256" key="1">
    <source>
        <dbReference type="SAM" id="Phobius"/>
    </source>
</evidence>
<dbReference type="EMBL" id="MJBI02000011">
    <property type="protein sequence ID" value="RAI79079.1"/>
    <property type="molecule type" value="Genomic_DNA"/>
</dbReference>
<organism evidence="2 3">
    <name type="scientific">Macrococcoides goetzii</name>
    <dbReference type="NCBI Taxonomy" id="1891097"/>
    <lineage>
        <taxon>Bacteria</taxon>
        <taxon>Bacillati</taxon>
        <taxon>Bacillota</taxon>
        <taxon>Bacilli</taxon>
        <taxon>Bacillales</taxon>
        <taxon>Staphylococcaceae</taxon>
        <taxon>Macrococcoides</taxon>
    </lineage>
</organism>
<keyword evidence="1" id="KW-1133">Transmembrane helix</keyword>
<keyword evidence="3" id="KW-1185">Reference proteome</keyword>
<evidence type="ECO:0008006" key="4">
    <source>
        <dbReference type="Google" id="ProtNLM"/>
    </source>
</evidence>
<keyword evidence="1" id="KW-0812">Transmembrane</keyword>
<gene>
    <name evidence="2" type="ORF">BFS35_012745</name>
</gene>
<accession>A0A2G5NUM1</accession>
<feature type="transmembrane region" description="Helical" evidence="1">
    <location>
        <begin position="94"/>
        <end position="112"/>
    </location>
</feature>
<reference evidence="2 3" key="1">
    <citation type="journal article" date="2018" name="Front. Microbiol.">
        <title>Description and Comparative Genomics of Macrococcus caseolyticus subsp. hominis subsp. nov., Macrococcus goetzii sp. nov., Macrococcus epidermidis sp. nov., and Macrococcus bohemicus sp. nov., Novel Macrococci From Human Clinical Material With Virulence Potential and Suspected Uptake of Foreign DNA by Natural Transformation.</title>
        <authorList>
            <person name="Maslanova I."/>
            <person name="Wertheimer Z."/>
            <person name="Sedlacek I."/>
            <person name="Svec P."/>
            <person name="Indrakova A."/>
            <person name="Kovarovic V."/>
            <person name="Schumann P."/>
            <person name="Sproer C."/>
            <person name="Kralova S."/>
            <person name="Sedo O."/>
            <person name="Kristofova L."/>
            <person name="Vrbovska V."/>
            <person name="Fuzik T."/>
            <person name="Petras P."/>
            <person name="Zdrahal Z."/>
            <person name="Ruzickova V."/>
            <person name="Doskar J."/>
            <person name="Pantucek R."/>
        </authorList>
    </citation>
    <scope>NUCLEOTIDE SEQUENCE [LARGE SCALE GENOMIC DNA]</scope>
    <source>
        <strain evidence="2 3">CCM 4927</strain>
    </source>
</reference>
<dbReference type="AlphaFoldDB" id="A0A2G5NUM1"/>
<name>A0A2G5NUM1_9STAP</name>